<feature type="domain" description="BD-FAE-like" evidence="3">
    <location>
        <begin position="62"/>
        <end position="269"/>
    </location>
</feature>
<dbReference type="Gene3D" id="3.40.50.1820">
    <property type="entry name" value="alpha/beta hydrolase"/>
    <property type="match status" value="1"/>
</dbReference>
<dbReference type="AlphaFoldDB" id="A0A934S1S2"/>
<evidence type="ECO:0000313" key="5">
    <source>
        <dbReference type="Proteomes" id="UP000617628"/>
    </source>
</evidence>
<feature type="chain" id="PRO_5037933119" evidence="2">
    <location>
        <begin position="23"/>
        <end position="315"/>
    </location>
</feature>
<evidence type="ECO:0000313" key="4">
    <source>
        <dbReference type="EMBL" id="MBK1879031.1"/>
    </source>
</evidence>
<dbReference type="RefSeq" id="WP_200357245.1">
    <property type="nucleotide sequence ID" value="NZ_JAENIL010000039.1"/>
</dbReference>
<dbReference type="InterPro" id="IPR049492">
    <property type="entry name" value="BD-FAE-like_dom"/>
</dbReference>
<reference evidence="4" key="1">
    <citation type="submission" date="2021-01" db="EMBL/GenBank/DDBJ databases">
        <title>Modified the classification status of verrucomicrobia.</title>
        <authorList>
            <person name="Feng X."/>
        </authorList>
    </citation>
    <scope>NUCLEOTIDE SEQUENCE</scope>
    <source>
        <strain evidence="4">KCTC 13126</strain>
    </source>
</reference>
<evidence type="ECO:0000259" key="3">
    <source>
        <dbReference type="Pfam" id="PF20434"/>
    </source>
</evidence>
<feature type="signal peptide" evidence="2">
    <location>
        <begin position="1"/>
        <end position="22"/>
    </location>
</feature>
<dbReference type="PANTHER" id="PTHR48081:SF13">
    <property type="entry name" value="ALPHA_BETA HYDROLASE"/>
    <property type="match status" value="1"/>
</dbReference>
<dbReference type="EMBL" id="JAENIL010000039">
    <property type="protein sequence ID" value="MBK1879031.1"/>
    <property type="molecule type" value="Genomic_DNA"/>
</dbReference>
<proteinExistence type="predicted"/>
<comment type="caution">
    <text evidence="4">The sequence shown here is derived from an EMBL/GenBank/DDBJ whole genome shotgun (WGS) entry which is preliminary data.</text>
</comment>
<keyword evidence="1" id="KW-0378">Hydrolase</keyword>
<dbReference type="Proteomes" id="UP000617628">
    <property type="component" value="Unassembled WGS sequence"/>
</dbReference>
<accession>A0A934S1S2</accession>
<dbReference type="InterPro" id="IPR050300">
    <property type="entry name" value="GDXG_lipolytic_enzyme"/>
</dbReference>
<keyword evidence="5" id="KW-1185">Reference proteome</keyword>
<dbReference type="PANTHER" id="PTHR48081">
    <property type="entry name" value="AB HYDROLASE SUPERFAMILY PROTEIN C4A8.06C"/>
    <property type="match status" value="1"/>
</dbReference>
<name>A0A934S1S2_9BACT</name>
<dbReference type="Pfam" id="PF20434">
    <property type="entry name" value="BD-FAE"/>
    <property type="match status" value="1"/>
</dbReference>
<sequence length="315" mass="34639">MTYPHRILFCFWSLIFISVALAGRTKQAGPSAKDLALLDAFRSQRDIVYKTVNGESLDMVLFLPEAPPKGKMPVMLYTHGGGWGGGDKFKVFRAPFQEALRELLANGVAVASIEYRLTRKGVSTAVDCVTDCKDAARFLIKHAERYQLDPSRIGVWGGSAGGHLSLMTGMADNALFPGDEALAKFEPEFRCIVSYYPAVSFLKPELSKGSNFEKPQRLVPMIGGLLEEKRETAALISPSEHLTNAVPPTLLLHGDQDTVLPIDHSHYFLERAEEVGADVRLITVKNGGHSFSGKEIKPSMQEINHSAADFILKHL</sequence>
<dbReference type="SUPFAM" id="SSF53474">
    <property type="entry name" value="alpha/beta-Hydrolases"/>
    <property type="match status" value="1"/>
</dbReference>
<organism evidence="4 5">
    <name type="scientific">Pelagicoccus mobilis</name>
    <dbReference type="NCBI Taxonomy" id="415221"/>
    <lineage>
        <taxon>Bacteria</taxon>
        <taxon>Pseudomonadati</taxon>
        <taxon>Verrucomicrobiota</taxon>
        <taxon>Opitutia</taxon>
        <taxon>Puniceicoccales</taxon>
        <taxon>Pelagicoccaceae</taxon>
        <taxon>Pelagicoccus</taxon>
    </lineage>
</organism>
<dbReference type="GO" id="GO:0016787">
    <property type="term" value="F:hydrolase activity"/>
    <property type="evidence" value="ECO:0007669"/>
    <property type="project" value="UniProtKB-KW"/>
</dbReference>
<evidence type="ECO:0000256" key="2">
    <source>
        <dbReference type="SAM" id="SignalP"/>
    </source>
</evidence>
<keyword evidence="2" id="KW-0732">Signal</keyword>
<gene>
    <name evidence="4" type="ORF">JIN87_19255</name>
</gene>
<dbReference type="InterPro" id="IPR029058">
    <property type="entry name" value="AB_hydrolase_fold"/>
</dbReference>
<evidence type="ECO:0000256" key="1">
    <source>
        <dbReference type="ARBA" id="ARBA00022801"/>
    </source>
</evidence>
<protein>
    <submittedName>
        <fullName evidence="4">Prolyl oligopeptidase family serine peptidase</fullName>
    </submittedName>
</protein>